<sequence length="112" mass="11816">MSKTFVPSPETPAVLTANDLRDGRCVWMGEGGWTAKPAEAVLYEDPGLAELALLDAQAQGHVVVGPYLIEAARGPDGRAAPAHFREAFRNGGPTTEPAARNANARQPEASHV</sequence>
<keyword evidence="3" id="KW-1185">Reference proteome</keyword>
<protein>
    <recommendedName>
        <fullName evidence="4">Sulfite reductase</fullName>
    </recommendedName>
</protein>
<proteinExistence type="predicted"/>
<feature type="region of interest" description="Disordered" evidence="1">
    <location>
        <begin position="87"/>
        <end position="112"/>
    </location>
</feature>
<dbReference type="Pfam" id="PF11011">
    <property type="entry name" value="DUF2849"/>
    <property type="match status" value="1"/>
</dbReference>
<evidence type="ECO:0008006" key="4">
    <source>
        <dbReference type="Google" id="ProtNLM"/>
    </source>
</evidence>
<dbReference type="AlphaFoldDB" id="A0A099EWM7"/>
<evidence type="ECO:0000256" key="1">
    <source>
        <dbReference type="SAM" id="MobiDB-lite"/>
    </source>
</evidence>
<dbReference type="Proteomes" id="UP000029917">
    <property type="component" value="Unassembled WGS sequence"/>
</dbReference>
<gene>
    <name evidence="2" type="ORF">IC63_14490</name>
</gene>
<dbReference type="EMBL" id="JRKS01000065">
    <property type="protein sequence ID" value="KGJ02609.1"/>
    <property type="molecule type" value="Genomic_DNA"/>
</dbReference>
<name>A0A099EWM7_9RHOB</name>
<accession>A0A099EWM7</accession>
<organism evidence="2 3">
    <name type="scientific">Paracoccus sphaerophysae</name>
    <dbReference type="NCBI Taxonomy" id="690417"/>
    <lineage>
        <taxon>Bacteria</taxon>
        <taxon>Pseudomonadati</taxon>
        <taxon>Pseudomonadota</taxon>
        <taxon>Alphaproteobacteria</taxon>
        <taxon>Rhodobacterales</taxon>
        <taxon>Paracoccaceae</taxon>
        <taxon>Paracoccus</taxon>
    </lineage>
</organism>
<dbReference type="InterPro" id="IPR021270">
    <property type="entry name" value="DUF2849"/>
</dbReference>
<dbReference type="STRING" id="690417.IC63_14490"/>
<reference evidence="2 3" key="1">
    <citation type="submission" date="2014-09" db="EMBL/GenBank/DDBJ databases">
        <authorList>
            <person name="McGinnis J.M."/>
            <person name="Wolfgang W.J."/>
        </authorList>
    </citation>
    <scope>NUCLEOTIDE SEQUENCE [LARGE SCALE GENOMIC DNA]</scope>
    <source>
        <strain evidence="2 3">HAMBI 3106</strain>
    </source>
</reference>
<dbReference type="OrthoDB" id="5738806at2"/>
<comment type="caution">
    <text evidence="2">The sequence shown here is derived from an EMBL/GenBank/DDBJ whole genome shotgun (WGS) entry which is preliminary data.</text>
</comment>
<evidence type="ECO:0000313" key="2">
    <source>
        <dbReference type="EMBL" id="KGJ02609.1"/>
    </source>
</evidence>
<evidence type="ECO:0000313" key="3">
    <source>
        <dbReference type="Proteomes" id="UP000029917"/>
    </source>
</evidence>
<dbReference type="RefSeq" id="WP_036721384.1">
    <property type="nucleotide sequence ID" value="NZ_JRKS01000065.1"/>
</dbReference>
<reference evidence="2 3" key="2">
    <citation type="submission" date="2014-10" db="EMBL/GenBank/DDBJ databases">
        <title>Paracoccus sanguinis sp. nov., isolated from clinical specimens of New York State patients.</title>
        <authorList>
            <person name="Mingle L.A."/>
            <person name="Cole J.A."/>
            <person name="Lapierre P."/>
            <person name="Musser K.A."/>
        </authorList>
    </citation>
    <scope>NUCLEOTIDE SEQUENCE [LARGE SCALE GENOMIC DNA]</scope>
    <source>
        <strain evidence="2 3">HAMBI 3106</strain>
    </source>
</reference>